<dbReference type="EMBL" id="RCSW01000002">
    <property type="protein sequence ID" value="KAF7954054.1"/>
    <property type="molecule type" value="Genomic_DNA"/>
</dbReference>
<feature type="transmembrane region" description="Helical" evidence="5">
    <location>
        <begin position="226"/>
        <end position="248"/>
    </location>
</feature>
<evidence type="ECO:0000313" key="7">
    <source>
        <dbReference type="Proteomes" id="UP000710849"/>
    </source>
</evidence>
<comment type="caution">
    <text evidence="6">The sequence shown here is derived from an EMBL/GenBank/DDBJ whole genome shotgun (WGS) entry which is preliminary data.</text>
</comment>
<dbReference type="Gene3D" id="1.20.58.340">
    <property type="entry name" value="Magnesium transport protein CorA, transmembrane region"/>
    <property type="match status" value="1"/>
</dbReference>
<dbReference type="GeneID" id="62145041"/>
<dbReference type="Proteomes" id="UP000710849">
    <property type="component" value="Unassembled WGS sequence"/>
</dbReference>
<evidence type="ECO:0000256" key="2">
    <source>
        <dbReference type="ARBA" id="ARBA00022692"/>
    </source>
</evidence>
<evidence type="ECO:0000256" key="1">
    <source>
        <dbReference type="ARBA" id="ARBA00004141"/>
    </source>
</evidence>
<protein>
    <submittedName>
        <fullName evidence="6">Uncharacterized protein</fullName>
    </submittedName>
</protein>
<dbReference type="GO" id="GO:0016020">
    <property type="term" value="C:membrane"/>
    <property type="evidence" value="ECO:0007669"/>
    <property type="project" value="UniProtKB-SubCell"/>
</dbReference>
<name>A0A9P5M9N1_9HELO</name>
<dbReference type="InterPro" id="IPR045863">
    <property type="entry name" value="CorA_TM1_TM2"/>
</dbReference>
<sequence>MFRLLQEAKQIKNGESPTSSVEELSRFLVTFCVDFINSLRWDEDAPPSIRFWEEEAASKSIQLLYMEAIDNVAAQERKLFQLFKKKMEKKKKESDIKEPDSKIDKDIQEGENWSSISEATILLGEIKDILHELMILKPLLTQQQHVWLELVGLESGKDSSWGPTHILNKLTEMIEMAERNRKLVHDVLNLEQNSINIMEAVLSRKLAEESALLTTLNEKASREGKVLIVFTIVTVVFTPLSFLTSLFSLNITVFQHNSDGDIEYEPSWIFPIIFSFLPIRFLIIVR</sequence>
<feature type="transmembrane region" description="Helical" evidence="5">
    <location>
        <begin position="268"/>
        <end position="285"/>
    </location>
</feature>
<keyword evidence="4 5" id="KW-0472">Membrane</keyword>
<dbReference type="AlphaFoldDB" id="A0A9P5M9N1"/>
<keyword evidence="2 5" id="KW-0812">Transmembrane</keyword>
<keyword evidence="3 5" id="KW-1133">Transmembrane helix</keyword>
<comment type="subcellular location">
    <subcellularLocation>
        <location evidence="1">Membrane</location>
        <topology evidence="1">Multi-pass membrane protein</topology>
    </subcellularLocation>
</comment>
<dbReference type="InterPro" id="IPR002523">
    <property type="entry name" value="MgTranspt_CorA/ZnTranspt_ZntB"/>
</dbReference>
<reference evidence="6 7" key="1">
    <citation type="journal article" date="2020" name="Genome Biol. Evol.">
        <title>Comparative genomics of Sclerotiniaceae.</title>
        <authorList>
            <person name="Valero Jimenez C.A."/>
            <person name="Steentjes M."/>
            <person name="Scholten O.E."/>
            <person name="Van Kan J.A.L."/>
        </authorList>
    </citation>
    <scope>NUCLEOTIDE SEQUENCE [LARGE SCALE GENOMIC DNA]</scope>
    <source>
        <strain evidence="6 7">MUCL 94</strain>
    </source>
</reference>
<evidence type="ECO:0000256" key="3">
    <source>
        <dbReference type="ARBA" id="ARBA00022989"/>
    </source>
</evidence>
<dbReference type="RefSeq" id="XP_038737864.1">
    <property type="nucleotide sequence ID" value="XM_038871963.1"/>
</dbReference>
<dbReference type="GO" id="GO:0046873">
    <property type="term" value="F:metal ion transmembrane transporter activity"/>
    <property type="evidence" value="ECO:0007669"/>
    <property type="project" value="InterPro"/>
</dbReference>
<keyword evidence="7" id="KW-1185">Reference proteome</keyword>
<evidence type="ECO:0000313" key="6">
    <source>
        <dbReference type="EMBL" id="KAF7954054.1"/>
    </source>
</evidence>
<evidence type="ECO:0000256" key="4">
    <source>
        <dbReference type="ARBA" id="ARBA00023136"/>
    </source>
</evidence>
<organism evidence="6 7">
    <name type="scientific">Botrytis byssoidea</name>
    <dbReference type="NCBI Taxonomy" id="139641"/>
    <lineage>
        <taxon>Eukaryota</taxon>
        <taxon>Fungi</taxon>
        <taxon>Dikarya</taxon>
        <taxon>Ascomycota</taxon>
        <taxon>Pezizomycotina</taxon>
        <taxon>Leotiomycetes</taxon>
        <taxon>Helotiales</taxon>
        <taxon>Sclerotiniaceae</taxon>
        <taxon>Botrytis</taxon>
    </lineage>
</organism>
<accession>A0A9P5M9N1</accession>
<evidence type="ECO:0000256" key="5">
    <source>
        <dbReference type="SAM" id="Phobius"/>
    </source>
</evidence>
<gene>
    <name evidence="6" type="ORF">EAE97_001452</name>
</gene>
<dbReference type="Pfam" id="PF01544">
    <property type="entry name" value="CorA"/>
    <property type="match status" value="1"/>
</dbReference>
<dbReference type="SUPFAM" id="SSF144083">
    <property type="entry name" value="Magnesium transport protein CorA, transmembrane region"/>
    <property type="match status" value="1"/>
</dbReference>
<proteinExistence type="predicted"/>